<name>A0ABX0Y654_9ACTN</name>
<reference evidence="1 2" key="1">
    <citation type="submission" date="2020-03" db="EMBL/GenBank/DDBJ databases">
        <title>WGS of the type strain of Planosporangium spp.</title>
        <authorList>
            <person name="Thawai C."/>
        </authorList>
    </citation>
    <scope>NUCLEOTIDE SEQUENCE [LARGE SCALE GENOMIC DNA]</scope>
    <source>
        <strain evidence="1 2">TBRC 5610</strain>
    </source>
</reference>
<comment type="caution">
    <text evidence="1">The sequence shown here is derived from an EMBL/GenBank/DDBJ whole genome shotgun (WGS) entry which is preliminary data.</text>
</comment>
<keyword evidence="2" id="KW-1185">Reference proteome</keyword>
<accession>A0ABX0Y654</accession>
<sequence>MTAQAPVRTTDVEEHAFADVLTGLREHGPATAFELAALIATMETVPQAEVRRVAATAVVVERLAVGLGRPDLEMRARLIRADALQRDGDTVESGRLSQQVQVWAADNGDDHLLARSHNLLGSG</sequence>
<proteinExistence type="predicted"/>
<protein>
    <recommendedName>
        <fullName evidence="3">DUF222 domain-containing protein</fullName>
    </recommendedName>
</protein>
<evidence type="ECO:0000313" key="2">
    <source>
        <dbReference type="Proteomes" id="UP000722989"/>
    </source>
</evidence>
<evidence type="ECO:0008006" key="3">
    <source>
        <dbReference type="Google" id="ProtNLM"/>
    </source>
</evidence>
<organism evidence="1 2">
    <name type="scientific">Planosporangium thailandense</name>
    <dbReference type="NCBI Taxonomy" id="765197"/>
    <lineage>
        <taxon>Bacteria</taxon>
        <taxon>Bacillati</taxon>
        <taxon>Actinomycetota</taxon>
        <taxon>Actinomycetes</taxon>
        <taxon>Micromonosporales</taxon>
        <taxon>Micromonosporaceae</taxon>
        <taxon>Planosporangium</taxon>
    </lineage>
</organism>
<dbReference type="EMBL" id="JAATVY010000039">
    <property type="protein sequence ID" value="NJC73891.1"/>
    <property type="molecule type" value="Genomic_DNA"/>
</dbReference>
<evidence type="ECO:0000313" key="1">
    <source>
        <dbReference type="EMBL" id="NJC73891.1"/>
    </source>
</evidence>
<gene>
    <name evidence="1" type="ORF">HC031_29880</name>
</gene>
<dbReference type="Proteomes" id="UP000722989">
    <property type="component" value="Unassembled WGS sequence"/>
</dbReference>